<evidence type="ECO:0000313" key="6">
    <source>
        <dbReference type="Proteomes" id="UP001200271"/>
    </source>
</evidence>
<keyword evidence="1" id="KW-0805">Transcription regulation</keyword>
<dbReference type="InterPro" id="IPR000524">
    <property type="entry name" value="Tscrpt_reg_HTH_GntR"/>
</dbReference>
<feature type="domain" description="HTH gntR-type" evidence="4">
    <location>
        <begin position="1"/>
        <end position="69"/>
    </location>
</feature>
<dbReference type="SUPFAM" id="SSF46785">
    <property type="entry name" value="Winged helix' DNA-binding domain"/>
    <property type="match status" value="1"/>
</dbReference>
<dbReference type="InterPro" id="IPR036390">
    <property type="entry name" value="WH_DNA-bd_sf"/>
</dbReference>
<protein>
    <submittedName>
        <fullName evidence="5">GntR family transcriptional regulator</fullName>
    </submittedName>
</protein>
<dbReference type="InterPro" id="IPR050679">
    <property type="entry name" value="Bact_HTH_transcr_reg"/>
</dbReference>
<dbReference type="CDD" id="cd07377">
    <property type="entry name" value="WHTH_GntR"/>
    <property type="match status" value="1"/>
</dbReference>
<feature type="non-terminal residue" evidence="5">
    <location>
        <position position="152"/>
    </location>
</feature>
<keyword evidence="2" id="KW-0238">DNA-binding</keyword>
<dbReference type="PANTHER" id="PTHR44846:SF1">
    <property type="entry name" value="MANNOSYL-D-GLYCERATE TRANSPORT_METABOLISM SYSTEM REPRESSOR MNGR-RELATED"/>
    <property type="match status" value="1"/>
</dbReference>
<organism evidence="5 6">
    <name type="scientific">Staphylococcus aureus</name>
    <dbReference type="NCBI Taxonomy" id="1280"/>
    <lineage>
        <taxon>Bacteria</taxon>
        <taxon>Bacillati</taxon>
        <taxon>Bacillota</taxon>
        <taxon>Bacilli</taxon>
        <taxon>Bacillales</taxon>
        <taxon>Staphylococcaceae</taxon>
        <taxon>Staphylococcus</taxon>
    </lineage>
</organism>
<dbReference type="SMART" id="SM00345">
    <property type="entry name" value="HTH_GNTR"/>
    <property type="match status" value="1"/>
</dbReference>
<evidence type="ECO:0000259" key="4">
    <source>
        <dbReference type="PROSITE" id="PS50949"/>
    </source>
</evidence>
<accession>A0AAW4YCD6</accession>
<evidence type="ECO:0000256" key="2">
    <source>
        <dbReference type="ARBA" id="ARBA00023125"/>
    </source>
</evidence>
<dbReference type="InterPro" id="IPR036388">
    <property type="entry name" value="WH-like_DNA-bd_sf"/>
</dbReference>
<dbReference type="GO" id="GO:0003700">
    <property type="term" value="F:DNA-binding transcription factor activity"/>
    <property type="evidence" value="ECO:0007669"/>
    <property type="project" value="InterPro"/>
</dbReference>
<dbReference type="EMBL" id="JAIUEN010000494">
    <property type="protein sequence ID" value="MCE3364052.1"/>
    <property type="molecule type" value="Genomic_DNA"/>
</dbReference>
<dbReference type="PANTHER" id="PTHR44846">
    <property type="entry name" value="MANNOSYL-D-GLYCERATE TRANSPORT/METABOLISM SYSTEM REPRESSOR MNGR-RELATED"/>
    <property type="match status" value="1"/>
</dbReference>
<gene>
    <name evidence="5" type="ORF">LB359_17620</name>
</gene>
<dbReference type="AlphaFoldDB" id="A0AAW4YCD6"/>
<sequence length="152" mass="17565">MTKYKDIASDIRDKIIAGDWFYGMKIPSQRQLAIQYNVNRVTIIKSIELLEAEGFIYTKVGSGTYVNDYLNEAHITNKWSEMMLWSSRQRSQYTVQLINKIETDDTYIHISKGELGQPLMPHIQLKKAMSNTASHIEDLSFGYNNGYGYIKL</sequence>
<name>A0AAW4YCD6_STAAU</name>
<proteinExistence type="predicted"/>
<reference evidence="5" key="1">
    <citation type="journal article" date="2021" name="Front Med (Lausanne)">
        <title>The Prevalence and Determinants of Fusidic Acid Resistance Among Methicillin-Resistant Staphylococcus aureus Clinical Isolates in China.</title>
        <authorList>
            <person name="Zhao H."/>
            <person name="Wang X."/>
            <person name="Wang B."/>
            <person name="Xu Y."/>
            <person name="Rao L."/>
            <person name="Wan B."/>
            <person name="Guo Y."/>
            <person name="Wu X."/>
            <person name="Yu J."/>
            <person name="Chen L."/>
            <person name="Li M."/>
            <person name="Yu F."/>
        </authorList>
    </citation>
    <scope>NUCLEOTIDE SEQUENCE</scope>
    <source>
        <strain evidence="5">NC-4</strain>
    </source>
</reference>
<evidence type="ECO:0000256" key="3">
    <source>
        <dbReference type="ARBA" id="ARBA00023163"/>
    </source>
</evidence>
<keyword evidence="3" id="KW-0804">Transcription</keyword>
<evidence type="ECO:0000256" key="1">
    <source>
        <dbReference type="ARBA" id="ARBA00023015"/>
    </source>
</evidence>
<reference evidence="5" key="2">
    <citation type="submission" date="2023-08" db="EMBL/GenBank/DDBJ databases">
        <authorList>
            <person name="Zhao H."/>
            <person name="Wang X."/>
        </authorList>
    </citation>
    <scope>NUCLEOTIDE SEQUENCE</scope>
    <source>
        <strain evidence="5">NC-4</strain>
    </source>
</reference>
<dbReference type="GO" id="GO:0003677">
    <property type="term" value="F:DNA binding"/>
    <property type="evidence" value="ECO:0007669"/>
    <property type="project" value="UniProtKB-KW"/>
</dbReference>
<dbReference type="Gene3D" id="1.10.10.10">
    <property type="entry name" value="Winged helix-like DNA-binding domain superfamily/Winged helix DNA-binding domain"/>
    <property type="match status" value="1"/>
</dbReference>
<evidence type="ECO:0000313" key="5">
    <source>
        <dbReference type="EMBL" id="MCE3364052.1"/>
    </source>
</evidence>
<dbReference type="PROSITE" id="PS50949">
    <property type="entry name" value="HTH_GNTR"/>
    <property type="match status" value="1"/>
</dbReference>
<comment type="caution">
    <text evidence="5">The sequence shown here is derived from an EMBL/GenBank/DDBJ whole genome shotgun (WGS) entry which is preliminary data.</text>
</comment>
<dbReference type="PRINTS" id="PR00035">
    <property type="entry name" value="HTHGNTR"/>
</dbReference>
<dbReference type="GO" id="GO:0045892">
    <property type="term" value="P:negative regulation of DNA-templated transcription"/>
    <property type="evidence" value="ECO:0007669"/>
    <property type="project" value="TreeGrafter"/>
</dbReference>
<dbReference type="Pfam" id="PF00392">
    <property type="entry name" value="GntR"/>
    <property type="match status" value="1"/>
</dbReference>
<dbReference type="Proteomes" id="UP001200271">
    <property type="component" value="Unassembled WGS sequence"/>
</dbReference>